<name>A0A1H0MGM9_9SPHI</name>
<dbReference type="RefSeq" id="WP_074613134.1">
    <property type="nucleotide sequence ID" value="NZ_FNGY01000023.1"/>
</dbReference>
<dbReference type="Gene3D" id="3.40.50.880">
    <property type="match status" value="1"/>
</dbReference>
<dbReference type="InterPro" id="IPR029062">
    <property type="entry name" value="Class_I_gatase-like"/>
</dbReference>
<dbReference type="PANTHER" id="PTHR40469:SF2">
    <property type="entry name" value="GALACTOSE-BINDING DOMAIN-LIKE SUPERFAMILY PROTEIN"/>
    <property type="match status" value="1"/>
</dbReference>
<organism evidence="2 3">
    <name type="scientific">Pedobacter steynii</name>
    <dbReference type="NCBI Taxonomy" id="430522"/>
    <lineage>
        <taxon>Bacteria</taxon>
        <taxon>Pseudomonadati</taxon>
        <taxon>Bacteroidota</taxon>
        <taxon>Sphingobacteriia</taxon>
        <taxon>Sphingobacteriales</taxon>
        <taxon>Sphingobacteriaceae</taxon>
        <taxon>Pedobacter</taxon>
    </lineage>
</organism>
<dbReference type="STRING" id="430522.BFS30_13225"/>
<dbReference type="OrthoDB" id="9816308at2"/>
<dbReference type="Pfam" id="PF06283">
    <property type="entry name" value="ThuA"/>
    <property type="match status" value="1"/>
</dbReference>
<evidence type="ECO:0000313" key="2">
    <source>
        <dbReference type="EMBL" id="SDO79537.1"/>
    </source>
</evidence>
<dbReference type="PANTHER" id="PTHR40469">
    <property type="entry name" value="SECRETED GLYCOSYL HYDROLASE"/>
    <property type="match status" value="1"/>
</dbReference>
<gene>
    <name evidence="2" type="ORF">SAMN05421820_12316</name>
</gene>
<dbReference type="SUPFAM" id="SSF52317">
    <property type="entry name" value="Class I glutamine amidotransferase-like"/>
    <property type="match status" value="1"/>
</dbReference>
<dbReference type="Proteomes" id="UP000183200">
    <property type="component" value="Unassembled WGS sequence"/>
</dbReference>
<sequence length="246" mass="27645">MPKSPVFVLLTIFLILALSGNSFAKKKKILVFSKTSGFHHSSIPAGIMAIQRLAIENKFIADTTTDATKINTANLKQYAAVVFLNTTGDIFNEQQEKAFEQYIRSGAGFVGVHAATDTEFDWPWFGKLVGAYFVKHPAQQVAELNVINRKTISTAHLPEVWKRKDEWYNFKDISNDLKVLISINEDSYKGGSNGTNHPMAWYHDFDGGRAFYTGLGHTEESYTDPLFLQHLLGGIQYAMGLKRMEQ</sequence>
<protein>
    <recommendedName>
        <fullName evidence="1">ThuA-like domain-containing protein</fullName>
    </recommendedName>
</protein>
<proteinExistence type="predicted"/>
<dbReference type="InterPro" id="IPR029010">
    <property type="entry name" value="ThuA-like"/>
</dbReference>
<feature type="domain" description="ThuA-like" evidence="1">
    <location>
        <begin position="28"/>
        <end position="238"/>
    </location>
</feature>
<keyword evidence="3" id="KW-1185">Reference proteome</keyword>
<evidence type="ECO:0000313" key="3">
    <source>
        <dbReference type="Proteomes" id="UP000183200"/>
    </source>
</evidence>
<dbReference type="EMBL" id="FNGY01000023">
    <property type="protein sequence ID" value="SDO79537.1"/>
    <property type="molecule type" value="Genomic_DNA"/>
</dbReference>
<dbReference type="AlphaFoldDB" id="A0A1H0MGM9"/>
<accession>A0A1H0MGM9</accession>
<reference evidence="3" key="1">
    <citation type="submission" date="2016-10" db="EMBL/GenBank/DDBJ databases">
        <authorList>
            <person name="Varghese N."/>
            <person name="Submissions S."/>
        </authorList>
    </citation>
    <scope>NUCLEOTIDE SEQUENCE [LARGE SCALE GENOMIC DNA]</scope>
    <source>
        <strain evidence="3">DSM 19110</strain>
    </source>
</reference>
<evidence type="ECO:0000259" key="1">
    <source>
        <dbReference type="Pfam" id="PF06283"/>
    </source>
</evidence>